<dbReference type="WBParaSite" id="nRc.2.0.1.t35130-RA">
    <property type="protein sequence ID" value="nRc.2.0.1.t35130-RA"/>
    <property type="gene ID" value="nRc.2.0.1.g35130"/>
</dbReference>
<organism evidence="1 2">
    <name type="scientific">Romanomermis culicivorax</name>
    <name type="common">Nematode worm</name>
    <dbReference type="NCBI Taxonomy" id="13658"/>
    <lineage>
        <taxon>Eukaryota</taxon>
        <taxon>Metazoa</taxon>
        <taxon>Ecdysozoa</taxon>
        <taxon>Nematoda</taxon>
        <taxon>Enoplea</taxon>
        <taxon>Dorylaimia</taxon>
        <taxon>Mermithida</taxon>
        <taxon>Mermithoidea</taxon>
        <taxon>Mermithidae</taxon>
        <taxon>Romanomermis</taxon>
    </lineage>
</organism>
<name>A0A915K9T6_ROMCU</name>
<keyword evidence="1" id="KW-1185">Reference proteome</keyword>
<evidence type="ECO:0000313" key="1">
    <source>
        <dbReference type="Proteomes" id="UP000887565"/>
    </source>
</evidence>
<protein>
    <submittedName>
        <fullName evidence="2">Uncharacterized protein</fullName>
    </submittedName>
</protein>
<dbReference type="Proteomes" id="UP000887565">
    <property type="component" value="Unplaced"/>
</dbReference>
<evidence type="ECO:0000313" key="2">
    <source>
        <dbReference type="WBParaSite" id="nRc.2.0.1.t35130-RA"/>
    </source>
</evidence>
<proteinExistence type="predicted"/>
<dbReference type="AlphaFoldDB" id="A0A915K9T6"/>
<sequence length="84" mass="9606">MYNSAPNLRERQQVASILGYTMCQCDTGAKVQRMGVKVRRSAKSRQNGTRAPKFIYVNFPGFLSNISKKKGILHDIFIKWQGNR</sequence>
<accession>A0A915K9T6</accession>
<reference evidence="2" key="1">
    <citation type="submission" date="2022-11" db="UniProtKB">
        <authorList>
            <consortium name="WormBaseParasite"/>
        </authorList>
    </citation>
    <scope>IDENTIFICATION</scope>
</reference>